<dbReference type="AlphaFoldDB" id="A0A175VQ91"/>
<feature type="transmembrane region" description="Helical" evidence="2">
    <location>
        <begin position="81"/>
        <end position="103"/>
    </location>
</feature>
<dbReference type="OrthoDB" id="5008097at2759"/>
<sequence>MCLEASRQGRQSAVCFFQAASPTTPEGKPGGQRTICLSLLSFSDPAISSLGGLQQHQTSLRDETSRLPRQKATNPSRKTLWILRTALGLAFLIIGVVLLRLLFTSQKPLPRFWQRYALGSSSGPQFQLQFDHHNVSAWEARYPEPNNEWFVRIDDQAMIPPSLVDAQEMRYQRWFQQRYPEADAIRVQGDYLKESFLSDPSAIQVPADKEFHMAHCVLAVRRYWRARETGKHVCPRDIDFKHMQHCLDALDMWAFPEGPRRSLPGHDVMKGHMHHRVQERRGSKTTGEGGTESGDWLIDESDETRLVWRTKVCFDSEDVDAELA</sequence>
<comment type="caution">
    <text evidence="3">The sequence shown here is derived from an EMBL/GenBank/DDBJ whole genome shotgun (WGS) entry which is preliminary data.</text>
</comment>
<proteinExistence type="predicted"/>
<organism evidence="3 4">
    <name type="scientific">Madurella mycetomatis</name>
    <dbReference type="NCBI Taxonomy" id="100816"/>
    <lineage>
        <taxon>Eukaryota</taxon>
        <taxon>Fungi</taxon>
        <taxon>Dikarya</taxon>
        <taxon>Ascomycota</taxon>
        <taxon>Pezizomycotina</taxon>
        <taxon>Sordariomycetes</taxon>
        <taxon>Sordariomycetidae</taxon>
        <taxon>Sordariales</taxon>
        <taxon>Sordariales incertae sedis</taxon>
        <taxon>Madurella</taxon>
    </lineage>
</organism>
<evidence type="ECO:0000313" key="3">
    <source>
        <dbReference type="EMBL" id="KXX72924.1"/>
    </source>
</evidence>
<accession>A0A175VQ91</accession>
<reference evidence="3 4" key="1">
    <citation type="journal article" date="2016" name="Genome Announc.">
        <title>Genome Sequence of Madurella mycetomatis mm55, Isolated from a Human Mycetoma Case in Sudan.</title>
        <authorList>
            <person name="Smit S."/>
            <person name="Derks M.F."/>
            <person name="Bervoets S."/>
            <person name="Fahal A."/>
            <person name="van Leeuwen W."/>
            <person name="van Belkum A."/>
            <person name="van de Sande W.W."/>
        </authorList>
    </citation>
    <scope>NUCLEOTIDE SEQUENCE [LARGE SCALE GENOMIC DNA]</scope>
    <source>
        <strain evidence="4">mm55</strain>
    </source>
</reference>
<dbReference type="EMBL" id="LCTW02000606">
    <property type="protein sequence ID" value="KXX72924.1"/>
    <property type="molecule type" value="Genomic_DNA"/>
</dbReference>
<protein>
    <submittedName>
        <fullName evidence="3">Uncharacterized protein</fullName>
    </submittedName>
</protein>
<keyword evidence="2" id="KW-1133">Transmembrane helix</keyword>
<evidence type="ECO:0000313" key="4">
    <source>
        <dbReference type="Proteomes" id="UP000078237"/>
    </source>
</evidence>
<keyword evidence="2" id="KW-0812">Transmembrane</keyword>
<name>A0A175VQ91_9PEZI</name>
<feature type="region of interest" description="Disordered" evidence="1">
    <location>
        <begin position="264"/>
        <end position="296"/>
    </location>
</feature>
<evidence type="ECO:0000256" key="1">
    <source>
        <dbReference type="SAM" id="MobiDB-lite"/>
    </source>
</evidence>
<keyword evidence="2" id="KW-0472">Membrane</keyword>
<gene>
    <name evidence="3" type="ORF">MMYC01_210588</name>
</gene>
<feature type="region of interest" description="Disordered" evidence="1">
    <location>
        <begin position="53"/>
        <end position="72"/>
    </location>
</feature>
<keyword evidence="4" id="KW-1185">Reference proteome</keyword>
<dbReference type="VEuPathDB" id="FungiDB:MMYC01_210588"/>
<dbReference type="Proteomes" id="UP000078237">
    <property type="component" value="Unassembled WGS sequence"/>
</dbReference>
<evidence type="ECO:0000256" key="2">
    <source>
        <dbReference type="SAM" id="Phobius"/>
    </source>
</evidence>